<sequence length="353" mass="39417">MIHPESVSNVAHFWILIVHHSIEKIQISVMQNSLIEEMQVILAEVDKSKKGGKVASSTTVPKIRNQPARKRNSPNPSESEGLDSKTESDIRIEENQPVRNEEEEQVHNKEVRNEEGDNTRTEEPNPNREVTQTFNDSIPSPPPSHTTSSIPITIAPSTPVVSINISNTGAKTPGFSTDVSPPISPFRTNDLDIIFGDDNNRNLGGFTCSPFQIRTESEDEDNVTKGKLKSLHEKIDQLILLKSARLRPKKSIKITGKISAHAYRRIMNHFKPTSLKLQNDLAMKSKVMDALTMKTEKIKVLSLKLENAEKKVKDQLSEKAVMRSCISDVAGLLSDIIETRDPMILITVQKHLA</sequence>
<evidence type="ECO:0000313" key="4">
    <source>
        <dbReference type="Proteomes" id="UP001177003"/>
    </source>
</evidence>
<evidence type="ECO:0000256" key="1">
    <source>
        <dbReference type="SAM" id="Coils"/>
    </source>
</evidence>
<dbReference type="AlphaFoldDB" id="A0AA35YIB7"/>
<name>A0AA35YIB7_LACSI</name>
<dbReference type="Proteomes" id="UP001177003">
    <property type="component" value="Chromosome 3"/>
</dbReference>
<evidence type="ECO:0000313" key="3">
    <source>
        <dbReference type="EMBL" id="CAI9274444.1"/>
    </source>
</evidence>
<feature type="compositionally biased region" description="Basic and acidic residues" evidence="2">
    <location>
        <begin position="82"/>
        <end position="126"/>
    </location>
</feature>
<feature type="region of interest" description="Disordered" evidence="2">
    <location>
        <begin position="48"/>
        <end position="152"/>
    </location>
</feature>
<evidence type="ECO:0000256" key="2">
    <source>
        <dbReference type="SAM" id="MobiDB-lite"/>
    </source>
</evidence>
<gene>
    <name evidence="3" type="ORF">LSALG_LOCUS14526</name>
</gene>
<protein>
    <submittedName>
        <fullName evidence="3">Uncharacterized protein</fullName>
    </submittedName>
</protein>
<dbReference type="EMBL" id="OX465079">
    <property type="protein sequence ID" value="CAI9274444.1"/>
    <property type="molecule type" value="Genomic_DNA"/>
</dbReference>
<keyword evidence="1" id="KW-0175">Coiled coil</keyword>
<proteinExistence type="predicted"/>
<accession>A0AA35YIB7</accession>
<organism evidence="3 4">
    <name type="scientific">Lactuca saligna</name>
    <name type="common">Willowleaf lettuce</name>
    <dbReference type="NCBI Taxonomy" id="75948"/>
    <lineage>
        <taxon>Eukaryota</taxon>
        <taxon>Viridiplantae</taxon>
        <taxon>Streptophyta</taxon>
        <taxon>Embryophyta</taxon>
        <taxon>Tracheophyta</taxon>
        <taxon>Spermatophyta</taxon>
        <taxon>Magnoliopsida</taxon>
        <taxon>eudicotyledons</taxon>
        <taxon>Gunneridae</taxon>
        <taxon>Pentapetalae</taxon>
        <taxon>asterids</taxon>
        <taxon>campanulids</taxon>
        <taxon>Asterales</taxon>
        <taxon>Asteraceae</taxon>
        <taxon>Cichorioideae</taxon>
        <taxon>Cichorieae</taxon>
        <taxon>Lactucinae</taxon>
        <taxon>Lactuca</taxon>
    </lineage>
</organism>
<feature type="coiled-coil region" evidence="1">
    <location>
        <begin position="291"/>
        <end position="318"/>
    </location>
</feature>
<keyword evidence="4" id="KW-1185">Reference proteome</keyword>
<reference evidence="3" key="1">
    <citation type="submission" date="2023-04" db="EMBL/GenBank/DDBJ databases">
        <authorList>
            <person name="Vijverberg K."/>
            <person name="Xiong W."/>
            <person name="Schranz E."/>
        </authorList>
    </citation>
    <scope>NUCLEOTIDE SEQUENCE</scope>
</reference>